<dbReference type="EMBL" id="CADCTW010000089">
    <property type="protein sequence ID" value="CAA9318563.1"/>
    <property type="molecule type" value="Genomic_DNA"/>
</dbReference>
<keyword evidence="7" id="KW-0812">Transmembrane</keyword>
<dbReference type="PANTHER" id="PTHR43065">
    <property type="entry name" value="SENSOR HISTIDINE KINASE"/>
    <property type="match status" value="1"/>
</dbReference>
<dbReference type="EC" id="2.7.13.3" evidence="3"/>
<evidence type="ECO:0000256" key="1">
    <source>
        <dbReference type="ARBA" id="ARBA00000085"/>
    </source>
</evidence>
<evidence type="ECO:0000259" key="9">
    <source>
        <dbReference type="PROSITE" id="PS50885"/>
    </source>
</evidence>
<keyword evidence="6" id="KW-0418">Kinase</keyword>
<dbReference type="InterPro" id="IPR003660">
    <property type="entry name" value="HAMP_dom"/>
</dbReference>
<dbReference type="PANTHER" id="PTHR43065:SF42">
    <property type="entry name" value="TWO-COMPONENT SENSOR PPRA"/>
    <property type="match status" value="1"/>
</dbReference>
<evidence type="ECO:0000256" key="3">
    <source>
        <dbReference type="ARBA" id="ARBA00012438"/>
    </source>
</evidence>
<comment type="subcellular location">
    <subcellularLocation>
        <location evidence="2">Membrane</location>
    </subcellularLocation>
</comment>
<organism evidence="10">
    <name type="scientific">uncultured Gemmatimonadota bacterium</name>
    <dbReference type="NCBI Taxonomy" id="203437"/>
    <lineage>
        <taxon>Bacteria</taxon>
        <taxon>Pseudomonadati</taxon>
        <taxon>Gemmatimonadota</taxon>
        <taxon>environmental samples</taxon>
    </lineage>
</organism>
<evidence type="ECO:0000256" key="5">
    <source>
        <dbReference type="ARBA" id="ARBA00022679"/>
    </source>
</evidence>
<proteinExistence type="predicted"/>
<dbReference type="Gene3D" id="6.10.340.10">
    <property type="match status" value="1"/>
</dbReference>
<dbReference type="InterPro" id="IPR005467">
    <property type="entry name" value="His_kinase_dom"/>
</dbReference>
<keyword evidence="7" id="KW-0472">Membrane</keyword>
<evidence type="ECO:0000259" key="8">
    <source>
        <dbReference type="PROSITE" id="PS50109"/>
    </source>
</evidence>
<dbReference type="PROSITE" id="PS50885">
    <property type="entry name" value="HAMP"/>
    <property type="match status" value="1"/>
</dbReference>
<evidence type="ECO:0000256" key="7">
    <source>
        <dbReference type="SAM" id="Phobius"/>
    </source>
</evidence>
<dbReference type="InterPro" id="IPR003661">
    <property type="entry name" value="HisK_dim/P_dom"/>
</dbReference>
<dbReference type="Gene3D" id="3.30.565.10">
    <property type="entry name" value="Histidine kinase-like ATPase, C-terminal domain"/>
    <property type="match status" value="1"/>
</dbReference>
<dbReference type="Gene3D" id="1.10.287.130">
    <property type="match status" value="1"/>
</dbReference>
<accession>A0A6J4KZA0</accession>
<feature type="domain" description="HAMP" evidence="9">
    <location>
        <begin position="64"/>
        <end position="116"/>
    </location>
</feature>
<dbReference type="InterPro" id="IPR004358">
    <property type="entry name" value="Sig_transdc_His_kin-like_C"/>
</dbReference>
<dbReference type="SMART" id="SM00304">
    <property type="entry name" value="HAMP"/>
    <property type="match status" value="1"/>
</dbReference>
<evidence type="ECO:0000313" key="10">
    <source>
        <dbReference type="EMBL" id="CAA9318563.1"/>
    </source>
</evidence>
<protein>
    <recommendedName>
        <fullName evidence="3">histidine kinase</fullName>
        <ecNumber evidence="3">2.7.13.3</ecNumber>
    </recommendedName>
</protein>
<dbReference type="Pfam" id="PF02518">
    <property type="entry name" value="HATPase_c"/>
    <property type="match status" value="1"/>
</dbReference>
<dbReference type="PROSITE" id="PS50109">
    <property type="entry name" value="HIS_KIN"/>
    <property type="match status" value="1"/>
</dbReference>
<feature type="transmembrane region" description="Helical" evidence="7">
    <location>
        <begin position="12"/>
        <end position="36"/>
    </location>
</feature>
<reference evidence="10" key="1">
    <citation type="submission" date="2020-02" db="EMBL/GenBank/DDBJ databases">
        <authorList>
            <person name="Meier V. D."/>
        </authorList>
    </citation>
    <scope>NUCLEOTIDE SEQUENCE</scope>
    <source>
        <strain evidence="10">AVDCRST_MAG68</strain>
    </source>
</reference>
<keyword evidence="5" id="KW-0808">Transferase</keyword>
<dbReference type="Pfam" id="PF00672">
    <property type="entry name" value="HAMP"/>
    <property type="match status" value="1"/>
</dbReference>
<dbReference type="AlphaFoldDB" id="A0A6J4KZA0"/>
<dbReference type="SUPFAM" id="SSF47384">
    <property type="entry name" value="Homodimeric domain of signal transducing histidine kinase"/>
    <property type="match status" value="1"/>
</dbReference>
<dbReference type="PRINTS" id="PR00344">
    <property type="entry name" value="BCTRLSENSOR"/>
</dbReference>
<feature type="domain" description="Histidine kinase" evidence="8">
    <location>
        <begin position="154"/>
        <end position="400"/>
    </location>
</feature>
<evidence type="ECO:0000256" key="6">
    <source>
        <dbReference type="ARBA" id="ARBA00022777"/>
    </source>
</evidence>
<dbReference type="InterPro" id="IPR036890">
    <property type="entry name" value="HATPase_C_sf"/>
</dbReference>
<dbReference type="SMART" id="SM00387">
    <property type="entry name" value="HATPase_c"/>
    <property type="match status" value="1"/>
</dbReference>
<keyword evidence="7" id="KW-1133">Transmembrane helix</keyword>
<gene>
    <name evidence="10" type="ORF">AVDCRST_MAG68-2804</name>
</gene>
<keyword evidence="4" id="KW-0597">Phosphoprotein</keyword>
<evidence type="ECO:0000256" key="4">
    <source>
        <dbReference type="ARBA" id="ARBA00022553"/>
    </source>
</evidence>
<name>A0A6J4KZA0_9BACT</name>
<dbReference type="InterPro" id="IPR036097">
    <property type="entry name" value="HisK_dim/P_sf"/>
</dbReference>
<dbReference type="InterPro" id="IPR003594">
    <property type="entry name" value="HATPase_dom"/>
</dbReference>
<evidence type="ECO:0000256" key="2">
    <source>
        <dbReference type="ARBA" id="ARBA00004370"/>
    </source>
</evidence>
<dbReference type="GO" id="GO:0000155">
    <property type="term" value="F:phosphorelay sensor kinase activity"/>
    <property type="evidence" value="ECO:0007669"/>
    <property type="project" value="InterPro"/>
</dbReference>
<feature type="transmembrane region" description="Helical" evidence="7">
    <location>
        <begin position="42"/>
        <end position="62"/>
    </location>
</feature>
<sequence>MRRGSLRGELLFNLAFLAGAALVLGVWTLTVVRMAAPDSRTLPVFLLAVDILAFILLGSHLIHRHVVRPLSQAVEAAEAIAGGAYDRRVPAGDTRELAALAGAINRMTDQLLENQGRLAHNVHSLDETNRVLLATQRDLVQAEKLASIGRLSAGVAHEIGNPLGAVLGYTSLLRKRGAEAELVDGLEREARRIDRIVRRLLDYARPAPAQLEPVDVNHSLRRVVDLLRAQERLAEVELDIQLAVAPTVISADSHLLDQLFLNLMDNACNAMEGRGRLSVRTVVEEYQIDRPIPSRRADDPPGITYAHLRRPRFASVRDATRIEPGTEVVRVVIADTGAGISPENIEAIFDPFFTTRAPGEGTGLGLAIVASTVAEFGGRIEASSASGGGASFSVCFPTHQADQ</sequence>
<dbReference type="SUPFAM" id="SSF55874">
    <property type="entry name" value="ATPase domain of HSP90 chaperone/DNA topoisomerase II/histidine kinase"/>
    <property type="match status" value="1"/>
</dbReference>
<dbReference type="SUPFAM" id="SSF158472">
    <property type="entry name" value="HAMP domain-like"/>
    <property type="match status" value="1"/>
</dbReference>
<dbReference type="GO" id="GO:0016020">
    <property type="term" value="C:membrane"/>
    <property type="evidence" value="ECO:0007669"/>
    <property type="project" value="UniProtKB-SubCell"/>
</dbReference>
<dbReference type="Pfam" id="PF00512">
    <property type="entry name" value="HisKA"/>
    <property type="match status" value="1"/>
</dbReference>
<comment type="catalytic activity">
    <reaction evidence="1">
        <text>ATP + protein L-histidine = ADP + protein N-phospho-L-histidine.</text>
        <dbReference type="EC" id="2.7.13.3"/>
    </reaction>
</comment>
<dbReference type="SMART" id="SM00388">
    <property type="entry name" value="HisKA"/>
    <property type="match status" value="1"/>
</dbReference>
<dbReference type="CDD" id="cd00082">
    <property type="entry name" value="HisKA"/>
    <property type="match status" value="1"/>
</dbReference>